<evidence type="ECO:0000313" key="2">
    <source>
        <dbReference type="Proteomes" id="UP001501153"/>
    </source>
</evidence>
<keyword evidence="2" id="KW-1185">Reference proteome</keyword>
<comment type="caution">
    <text evidence="1">The sequence shown here is derived from an EMBL/GenBank/DDBJ whole genome shotgun (WGS) entry which is preliminary data.</text>
</comment>
<gene>
    <name evidence="1" type="ORF">GCM10023185_15590</name>
</gene>
<evidence type="ECO:0000313" key="1">
    <source>
        <dbReference type="EMBL" id="GAA4354177.1"/>
    </source>
</evidence>
<name>A0ABP8I9W2_9BACT</name>
<dbReference type="Proteomes" id="UP001501153">
    <property type="component" value="Unassembled WGS sequence"/>
</dbReference>
<accession>A0ABP8I9W2</accession>
<organism evidence="1 2">
    <name type="scientific">Hymenobacter saemangeumensis</name>
    <dbReference type="NCBI Taxonomy" id="1084522"/>
    <lineage>
        <taxon>Bacteria</taxon>
        <taxon>Pseudomonadati</taxon>
        <taxon>Bacteroidota</taxon>
        <taxon>Cytophagia</taxon>
        <taxon>Cytophagales</taxon>
        <taxon>Hymenobacteraceae</taxon>
        <taxon>Hymenobacter</taxon>
    </lineage>
</organism>
<protein>
    <submittedName>
        <fullName evidence="1">Uncharacterized protein</fullName>
    </submittedName>
</protein>
<sequence>MSEKAQRLLKLLTQGPHPVKTGVVTSVNLQELTCDVDPDDEGAELVGVRLRTIADDGAVDGFTVIPKVGSSVTLLMLDEDTAVVVQASTAQLLTLATENESLKAILKDTFAAIGRMSFQTNNGATLQLLNAPEFTALDQRLDLLFKN</sequence>
<proteinExistence type="predicted"/>
<reference evidence="2" key="1">
    <citation type="journal article" date="2019" name="Int. J. Syst. Evol. Microbiol.">
        <title>The Global Catalogue of Microorganisms (GCM) 10K type strain sequencing project: providing services to taxonomists for standard genome sequencing and annotation.</title>
        <authorList>
            <consortium name="The Broad Institute Genomics Platform"/>
            <consortium name="The Broad Institute Genome Sequencing Center for Infectious Disease"/>
            <person name="Wu L."/>
            <person name="Ma J."/>
        </authorList>
    </citation>
    <scope>NUCLEOTIDE SEQUENCE [LARGE SCALE GENOMIC DNA]</scope>
    <source>
        <strain evidence="2">JCM 17923</strain>
    </source>
</reference>
<dbReference type="EMBL" id="BAABGZ010000016">
    <property type="protein sequence ID" value="GAA4354177.1"/>
    <property type="molecule type" value="Genomic_DNA"/>
</dbReference>
<dbReference type="RefSeq" id="WP_345235459.1">
    <property type="nucleotide sequence ID" value="NZ_BAABGZ010000016.1"/>
</dbReference>